<dbReference type="EMBL" id="JASPKZ010008371">
    <property type="protein sequence ID" value="KAJ9579887.1"/>
    <property type="molecule type" value="Genomic_DNA"/>
</dbReference>
<gene>
    <name evidence="2" type="ORF">L9F63_004489</name>
</gene>
<name>A0AAD7ZGV7_DIPPU</name>
<dbReference type="PANTHER" id="PTHR11161">
    <property type="entry name" value="O-ACYLTRANSFERASE"/>
    <property type="match status" value="1"/>
</dbReference>
<reference evidence="2" key="2">
    <citation type="submission" date="2023-05" db="EMBL/GenBank/DDBJ databases">
        <authorList>
            <person name="Fouks B."/>
        </authorList>
    </citation>
    <scope>NUCLEOTIDE SEQUENCE</scope>
    <source>
        <strain evidence="2">Stay&amp;Tobe</strain>
        <tissue evidence="2">Testes</tissue>
    </source>
</reference>
<dbReference type="InterPro" id="IPR006621">
    <property type="entry name" value="Nose-resist-to-fluoxetine_N"/>
</dbReference>
<sequence>MQQSAESCRNHTAEMWQNLKLGSPWAMTMFDASTKIPNGFLMGHINNFGNFDECLNVEVNENFGSFQGQHCMVQSKYPIRNKVLVFLNIKVYIVI</sequence>
<keyword evidence="3" id="KW-1185">Reference proteome</keyword>
<organism evidence="2 3">
    <name type="scientific">Diploptera punctata</name>
    <name type="common">Pacific beetle cockroach</name>
    <dbReference type="NCBI Taxonomy" id="6984"/>
    <lineage>
        <taxon>Eukaryota</taxon>
        <taxon>Metazoa</taxon>
        <taxon>Ecdysozoa</taxon>
        <taxon>Arthropoda</taxon>
        <taxon>Hexapoda</taxon>
        <taxon>Insecta</taxon>
        <taxon>Pterygota</taxon>
        <taxon>Neoptera</taxon>
        <taxon>Polyneoptera</taxon>
        <taxon>Dictyoptera</taxon>
        <taxon>Blattodea</taxon>
        <taxon>Blaberoidea</taxon>
        <taxon>Blaberidae</taxon>
        <taxon>Diplopterinae</taxon>
        <taxon>Diploptera</taxon>
    </lineage>
</organism>
<dbReference type="Pfam" id="PF20146">
    <property type="entry name" value="NRF"/>
    <property type="match status" value="1"/>
</dbReference>
<evidence type="ECO:0000259" key="1">
    <source>
        <dbReference type="Pfam" id="PF20146"/>
    </source>
</evidence>
<evidence type="ECO:0000313" key="3">
    <source>
        <dbReference type="Proteomes" id="UP001233999"/>
    </source>
</evidence>
<proteinExistence type="predicted"/>
<dbReference type="InterPro" id="IPR052728">
    <property type="entry name" value="O2_lipid_transport_reg"/>
</dbReference>
<feature type="domain" description="Nose resistant-to-fluoxetine protein N-terminal" evidence="1">
    <location>
        <begin position="8"/>
        <end position="80"/>
    </location>
</feature>
<comment type="caution">
    <text evidence="2">The sequence shown here is derived from an EMBL/GenBank/DDBJ whole genome shotgun (WGS) entry which is preliminary data.</text>
</comment>
<feature type="non-terminal residue" evidence="2">
    <location>
        <position position="1"/>
    </location>
</feature>
<protein>
    <recommendedName>
        <fullName evidence="1">Nose resistant-to-fluoxetine protein N-terminal domain-containing protein</fullName>
    </recommendedName>
</protein>
<dbReference type="Proteomes" id="UP001233999">
    <property type="component" value="Unassembled WGS sequence"/>
</dbReference>
<accession>A0AAD7ZGV7</accession>
<dbReference type="AlphaFoldDB" id="A0AAD7ZGV7"/>
<evidence type="ECO:0000313" key="2">
    <source>
        <dbReference type="EMBL" id="KAJ9579887.1"/>
    </source>
</evidence>
<reference evidence="2" key="1">
    <citation type="journal article" date="2023" name="IScience">
        <title>Live-bearing cockroach genome reveals convergent evolutionary mechanisms linked to viviparity in insects and beyond.</title>
        <authorList>
            <person name="Fouks B."/>
            <person name="Harrison M.C."/>
            <person name="Mikhailova A.A."/>
            <person name="Marchal E."/>
            <person name="English S."/>
            <person name="Carruthers M."/>
            <person name="Jennings E.C."/>
            <person name="Chiamaka E.L."/>
            <person name="Frigard R.A."/>
            <person name="Pippel M."/>
            <person name="Attardo G.M."/>
            <person name="Benoit J.B."/>
            <person name="Bornberg-Bauer E."/>
            <person name="Tobe S.S."/>
        </authorList>
    </citation>
    <scope>NUCLEOTIDE SEQUENCE</scope>
    <source>
        <strain evidence="2">Stay&amp;Tobe</strain>
    </source>
</reference>
<dbReference type="PANTHER" id="PTHR11161:SF0">
    <property type="entry name" value="O-ACYLTRANSFERASE LIKE PROTEIN"/>
    <property type="match status" value="1"/>
</dbReference>